<dbReference type="Proteomes" id="UP000001423">
    <property type="component" value="Chromosome"/>
</dbReference>
<evidence type="ECO:0000259" key="1">
    <source>
        <dbReference type="Pfam" id="PF07862"/>
    </source>
</evidence>
<gene>
    <name evidence="2" type="ordered locus">PMT_0922</name>
</gene>
<dbReference type="HOGENOM" id="CLU_158613_4_0_3"/>
<accession>Q7V737</accession>
<dbReference type="InterPro" id="IPR012903">
    <property type="entry name" value="Nif11"/>
</dbReference>
<keyword evidence="3" id="KW-1185">Reference proteome</keyword>
<organism evidence="2 3">
    <name type="scientific">Prochlorococcus marinus (strain MIT 9313)</name>
    <dbReference type="NCBI Taxonomy" id="74547"/>
    <lineage>
        <taxon>Bacteria</taxon>
        <taxon>Bacillati</taxon>
        <taxon>Cyanobacteriota</taxon>
        <taxon>Cyanophyceae</taxon>
        <taxon>Synechococcales</taxon>
        <taxon>Prochlorococcaceae</taxon>
        <taxon>Prochlorococcus</taxon>
    </lineage>
</organism>
<proteinExistence type="predicted"/>
<evidence type="ECO:0000313" key="2">
    <source>
        <dbReference type="EMBL" id="CAE21097.1"/>
    </source>
</evidence>
<evidence type="ECO:0000313" key="3">
    <source>
        <dbReference type="Proteomes" id="UP000001423"/>
    </source>
</evidence>
<dbReference type="EMBL" id="BX548175">
    <property type="protein sequence ID" value="CAE21097.1"/>
    <property type="molecule type" value="Genomic_DNA"/>
</dbReference>
<name>Q7V737_PROMM</name>
<dbReference type="KEGG" id="pmt:PMT_0922"/>
<reference evidence="2 3" key="1">
    <citation type="journal article" date="2003" name="Nature">
        <title>Genome divergence in two Prochlorococcus ecotypes reflects oceanic niche differentiation.</title>
        <authorList>
            <person name="Rocap G."/>
            <person name="Larimer F.W."/>
            <person name="Lamerdin J.E."/>
            <person name="Malfatti S."/>
            <person name="Chain P."/>
            <person name="Ahlgren N.A."/>
            <person name="Arellano A."/>
            <person name="Coleman M."/>
            <person name="Hauser L."/>
            <person name="Hess W.R."/>
            <person name="Johnson Z.I."/>
            <person name="Land M.L."/>
            <person name="Lindell D."/>
            <person name="Post A.F."/>
            <person name="Regala W."/>
            <person name="Shah M."/>
            <person name="Shaw S.L."/>
            <person name="Steglich C."/>
            <person name="Sullivan M.B."/>
            <person name="Ting C.S."/>
            <person name="Tolonen A."/>
            <person name="Webb E.A."/>
            <person name="Zinser E.R."/>
            <person name="Chisholm S.W."/>
        </authorList>
    </citation>
    <scope>NUCLEOTIDE SEQUENCE [LARGE SCALE GENOMIC DNA]</scope>
    <source>
        <strain evidence="3">MIT 9313</strain>
    </source>
</reference>
<dbReference type="InterPro" id="IPR022516">
    <property type="entry name" value="CHP03798_Ocin"/>
</dbReference>
<dbReference type="AlphaFoldDB" id="Q7V737"/>
<protein>
    <submittedName>
        <fullName evidence="2">Possible SAP domain</fullName>
    </submittedName>
</protein>
<dbReference type="Pfam" id="PF07862">
    <property type="entry name" value="Nif11"/>
    <property type="match status" value="1"/>
</dbReference>
<sequence length="103" mass="11100">MHSSALGWAKIRKSDATKMSEEQLKAFLEKVKGDTSLQEKLQAAADSDAVLAIAKEAGFMISADELKKAQSEISEEELESAAGGRLKSGCHCGTVIRSYSKYC</sequence>
<feature type="domain" description="Nif11" evidence="1">
    <location>
        <begin position="19"/>
        <end position="66"/>
    </location>
</feature>
<dbReference type="NCBIfam" id="TIGR03798">
    <property type="entry name" value="leader_Nif11"/>
    <property type="match status" value="1"/>
</dbReference>